<reference evidence="9 10" key="1">
    <citation type="submission" date="2023-06" db="EMBL/GenBank/DDBJ databases">
        <title>Sporosarcina sp. nov., isolated from Korean traditional fermented seafood 'Jeotgal'.</title>
        <authorList>
            <person name="Yang A.I."/>
            <person name="Shin N.-R."/>
        </authorList>
    </citation>
    <scope>NUCLEOTIDE SEQUENCE [LARGE SCALE GENOMIC DNA]</scope>
    <source>
        <strain evidence="9 10">KCTC13119</strain>
    </source>
</reference>
<dbReference type="InterPro" id="IPR022487">
    <property type="entry name" value="Asp_DH_arc"/>
</dbReference>
<gene>
    <name evidence="6 9" type="primary">nadX</name>
    <name evidence="9" type="ORF">QT711_02400</name>
</gene>
<dbReference type="EMBL" id="JAUBDI010000001">
    <property type="protein sequence ID" value="MDW0112019.1"/>
    <property type="molecule type" value="Genomic_DNA"/>
</dbReference>
<dbReference type="NCBIfam" id="NF009828">
    <property type="entry name" value="PRK13303.1-3"/>
    <property type="match status" value="1"/>
</dbReference>
<feature type="binding site" evidence="6">
    <location>
        <position position="126"/>
    </location>
    <ligand>
        <name>NAD(+)</name>
        <dbReference type="ChEBI" id="CHEBI:57540"/>
    </ligand>
</feature>
<evidence type="ECO:0000256" key="4">
    <source>
        <dbReference type="ARBA" id="ARBA00023002"/>
    </source>
</evidence>
<dbReference type="HAMAP" id="MF_01265">
    <property type="entry name" value="NadX"/>
    <property type="match status" value="1"/>
</dbReference>
<dbReference type="SUPFAM" id="SSF55347">
    <property type="entry name" value="Glyceraldehyde-3-phosphate dehydrogenase-like, C-terminal domain"/>
    <property type="match status" value="1"/>
</dbReference>
<dbReference type="NCBIfam" id="NF009829">
    <property type="entry name" value="PRK13303.1-4"/>
    <property type="match status" value="1"/>
</dbReference>
<evidence type="ECO:0000259" key="7">
    <source>
        <dbReference type="Pfam" id="PF01958"/>
    </source>
</evidence>
<dbReference type="NCBIfam" id="TIGR03855">
    <property type="entry name" value="NAD_NadX"/>
    <property type="match status" value="1"/>
</dbReference>
<keyword evidence="10" id="KW-1185">Reference proteome</keyword>
<proteinExistence type="inferred from homology"/>
<comment type="catalytic activity">
    <reaction evidence="6">
        <text>L-aspartate + NAD(+) + H2O = oxaloacetate + NH4(+) + NADH + H(+)</text>
        <dbReference type="Rhea" id="RHEA:11788"/>
        <dbReference type="ChEBI" id="CHEBI:15377"/>
        <dbReference type="ChEBI" id="CHEBI:15378"/>
        <dbReference type="ChEBI" id="CHEBI:16452"/>
        <dbReference type="ChEBI" id="CHEBI:28938"/>
        <dbReference type="ChEBI" id="CHEBI:29991"/>
        <dbReference type="ChEBI" id="CHEBI:57540"/>
        <dbReference type="ChEBI" id="CHEBI:57945"/>
        <dbReference type="EC" id="1.4.1.21"/>
    </reaction>
</comment>
<dbReference type="PANTHER" id="PTHR31873:SF6">
    <property type="entry name" value="ASPARTATE DEHYDROGENASE DOMAIN-CONTAINING PROTEIN"/>
    <property type="match status" value="1"/>
</dbReference>
<evidence type="ECO:0000256" key="6">
    <source>
        <dbReference type="HAMAP-Rule" id="MF_01265"/>
    </source>
</evidence>
<evidence type="ECO:0000313" key="10">
    <source>
        <dbReference type="Proteomes" id="UP001282284"/>
    </source>
</evidence>
<dbReference type="Gene3D" id="3.40.50.720">
    <property type="entry name" value="NAD(P)-binding Rossmann-like Domain"/>
    <property type="match status" value="1"/>
</dbReference>
<organism evidence="9 10">
    <name type="scientific">Sporosarcina saromensis</name>
    <dbReference type="NCBI Taxonomy" id="359365"/>
    <lineage>
        <taxon>Bacteria</taxon>
        <taxon>Bacillati</taxon>
        <taxon>Bacillota</taxon>
        <taxon>Bacilli</taxon>
        <taxon>Bacillales</taxon>
        <taxon>Caryophanaceae</taxon>
        <taxon>Sporosarcina</taxon>
    </lineage>
</organism>
<dbReference type="Proteomes" id="UP001282284">
    <property type="component" value="Unassembled WGS sequence"/>
</dbReference>
<dbReference type="RefSeq" id="WP_317941886.1">
    <property type="nucleotide sequence ID" value="NZ_JAUBDI010000001.1"/>
</dbReference>
<dbReference type="InterPro" id="IPR036291">
    <property type="entry name" value="NAD(P)-bd_dom_sf"/>
</dbReference>
<dbReference type="GO" id="GO:0033735">
    <property type="term" value="F:aspartate dehydrogenase [NAD(P)+] activity"/>
    <property type="evidence" value="ECO:0007669"/>
    <property type="project" value="UniProtKB-EC"/>
</dbReference>
<dbReference type="InterPro" id="IPR011182">
    <property type="entry name" value="L-Asp_DH"/>
</dbReference>
<comment type="catalytic activity">
    <reaction evidence="6">
        <text>L-aspartate + NADP(+) + H2O = oxaloacetate + NH4(+) + NADPH + H(+)</text>
        <dbReference type="Rhea" id="RHEA:11784"/>
        <dbReference type="ChEBI" id="CHEBI:15377"/>
        <dbReference type="ChEBI" id="CHEBI:15378"/>
        <dbReference type="ChEBI" id="CHEBI:16452"/>
        <dbReference type="ChEBI" id="CHEBI:28938"/>
        <dbReference type="ChEBI" id="CHEBI:29991"/>
        <dbReference type="ChEBI" id="CHEBI:57783"/>
        <dbReference type="ChEBI" id="CHEBI:58349"/>
        <dbReference type="EC" id="1.4.1.21"/>
    </reaction>
</comment>
<evidence type="ECO:0000256" key="5">
    <source>
        <dbReference type="ARBA" id="ARBA00023027"/>
    </source>
</evidence>
<comment type="similarity">
    <text evidence="1 6">Belongs to the L-aspartate dehydrogenase family.</text>
</comment>
<comment type="caution">
    <text evidence="9">The sequence shown here is derived from an EMBL/GenBank/DDBJ whole genome shotgun (WGS) entry which is preliminary data.</text>
</comment>
<dbReference type="PIRSF" id="PIRSF005227">
    <property type="entry name" value="Asp_dh_NAD_syn"/>
    <property type="match status" value="1"/>
</dbReference>
<dbReference type="InterPro" id="IPR005106">
    <property type="entry name" value="Asp/hSer_DH_NAD-bd"/>
</dbReference>
<sequence length="262" mass="28382">MNIGLIGKGALGTFLLEKINVDQLIPGCRITAIIDEREHAHIDLARIAHDYECVPFDSMDAFLDSTIDLVVECANIDVVRKYGEAILKRKSLLLISIGAFSDVVLKERMEKIALEKGHQIYLPSGAIGGLDIIKAANFAGALDHVTLTTRKPAHSLTSVQLEEEQVIFQGSAKEAIHKFPKNANVAIALSLAGLGIEKTNVTIIADPYSKKNVHHIHASGSFGDYEGTIMNNPSPENPKTSYVTGLSILATLKNVHEPIKIG</sequence>
<evidence type="ECO:0000259" key="8">
    <source>
        <dbReference type="Pfam" id="PF03447"/>
    </source>
</evidence>
<evidence type="ECO:0000256" key="3">
    <source>
        <dbReference type="ARBA" id="ARBA00022857"/>
    </source>
</evidence>
<evidence type="ECO:0000256" key="2">
    <source>
        <dbReference type="ARBA" id="ARBA00022642"/>
    </source>
</evidence>
<evidence type="ECO:0000256" key="1">
    <source>
        <dbReference type="ARBA" id="ARBA00008331"/>
    </source>
</evidence>
<comment type="miscellaneous">
    <text evidence="6">The iminoaspartate product is unstable in aqueous solution and can decompose to oxaloacetate and ammonia.</text>
</comment>
<feature type="domain" description="Aspartate dehydrogenase" evidence="7">
    <location>
        <begin position="162"/>
        <end position="248"/>
    </location>
</feature>
<comment type="pathway">
    <text evidence="6">Cofactor biosynthesis; NAD(+) biosynthesis; iminoaspartate from L-aspartate (dehydrogenase route): step 1/1.</text>
</comment>
<keyword evidence="3 6" id="KW-0521">NADP</keyword>
<dbReference type="EC" id="1.4.1.21" evidence="6"/>
<dbReference type="Pfam" id="PF03447">
    <property type="entry name" value="NAD_binding_3"/>
    <property type="match status" value="1"/>
</dbReference>
<keyword evidence="5 6" id="KW-0520">NAD</keyword>
<accession>A0ABU4G4X9</accession>
<evidence type="ECO:0000313" key="9">
    <source>
        <dbReference type="EMBL" id="MDW0112019.1"/>
    </source>
</evidence>
<feature type="active site" evidence="6">
    <location>
        <position position="214"/>
    </location>
</feature>
<feature type="binding site" evidence="6">
    <location>
        <position position="184"/>
    </location>
    <ligand>
        <name>NAD(+)</name>
        <dbReference type="ChEBI" id="CHEBI:57540"/>
    </ligand>
</feature>
<dbReference type="InterPro" id="IPR002811">
    <property type="entry name" value="Asp_DH"/>
</dbReference>
<keyword evidence="4 6" id="KW-0560">Oxidoreductase</keyword>
<keyword evidence="2 6" id="KW-0662">Pyridine nucleotide biosynthesis</keyword>
<dbReference type="InterPro" id="IPR020626">
    <property type="entry name" value="Asp_DH_prok"/>
</dbReference>
<protein>
    <recommendedName>
        <fullName evidence="6">L-aspartate dehydrogenase</fullName>
        <ecNumber evidence="6">1.4.1.21</ecNumber>
    </recommendedName>
</protein>
<feature type="domain" description="Aspartate/homoserine dehydrogenase NAD-binding" evidence="8">
    <location>
        <begin position="7"/>
        <end position="123"/>
    </location>
</feature>
<dbReference type="PANTHER" id="PTHR31873">
    <property type="entry name" value="L-ASPARTATE DEHYDROGENASE-RELATED"/>
    <property type="match status" value="1"/>
</dbReference>
<name>A0ABU4G4X9_9BACL</name>
<dbReference type="SUPFAM" id="SSF51735">
    <property type="entry name" value="NAD(P)-binding Rossmann-fold domains"/>
    <property type="match status" value="1"/>
</dbReference>
<dbReference type="Pfam" id="PF01958">
    <property type="entry name" value="Asp_DH_C"/>
    <property type="match status" value="1"/>
</dbReference>
<comment type="function">
    <text evidence="6">Specifically catalyzes the NAD or NADP-dependent dehydrogenation of L-aspartate to iminoaspartate.</text>
</comment>
<dbReference type="Gene3D" id="3.30.360.10">
    <property type="entry name" value="Dihydrodipicolinate Reductase, domain 2"/>
    <property type="match status" value="1"/>
</dbReference>